<evidence type="ECO:0000256" key="5">
    <source>
        <dbReference type="ARBA" id="ARBA00022692"/>
    </source>
</evidence>
<dbReference type="InterPro" id="IPR020846">
    <property type="entry name" value="MFS_dom"/>
</dbReference>
<keyword evidence="7 8" id="KW-0472">Membrane</keyword>
<dbReference type="PANTHER" id="PTHR42718:SF9">
    <property type="entry name" value="MAJOR FACILITATOR SUPERFAMILY MULTIDRUG TRANSPORTER MFSC"/>
    <property type="match status" value="1"/>
</dbReference>
<feature type="transmembrane region" description="Helical" evidence="8">
    <location>
        <begin position="255"/>
        <end position="275"/>
    </location>
</feature>
<comment type="subcellular location">
    <subcellularLocation>
        <location evidence="8">Cell inner membrane</location>
        <topology evidence="8">Multi-pass membrane protein</topology>
    </subcellularLocation>
    <subcellularLocation>
        <location evidence="1">Cell membrane</location>
        <topology evidence="1">Multi-pass membrane protein</topology>
    </subcellularLocation>
</comment>
<dbReference type="Gene3D" id="1.20.1720.10">
    <property type="entry name" value="Multidrug resistance protein D"/>
    <property type="match status" value="1"/>
</dbReference>
<dbReference type="NCBIfam" id="TIGR00710">
    <property type="entry name" value="efflux_Bcr_CflA"/>
    <property type="match status" value="1"/>
</dbReference>
<feature type="transmembrane region" description="Helical" evidence="8">
    <location>
        <begin position="84"/>
        <end position="102"/>
    </location>
</feature>
<evidence type="ECO:0000256" key="1">
    <source>
        <dbReference type="ARBA" id="ARBA00004651"/>
    </source>
</evidence>
<dbReference type="InterPro" id="IPR036259">
    <property type="entry name" value="MFS_trans_sf"/>
</dbReference>
<dbReference type="PROSITE" id="PS00216">
    <property type="entry name" value="SUGAR_TRANSPORT_1"/>
    <property type="match status" value="1"/>
</dbReference>
<gene>
    <name evidence="10" type="ORF">QWF21_07520</name>
</gene>
<reference evidence="10 11" key="1">
    <citation type="submission" date="2023-06" db="EMBL/GenBank/DDBJ databases">
        <title>Alkalimonas sp., MEB004 an alkaliphilic bacterium isolated from Lonar Lake, India.</title>
        <authorList>
            <person name="Joshi A."/>
            <person name="Thite S."/>
        </authorList>
    </citation>
    <scope>NUCLEOTIDE SEQUENCE [LARGE SCALE GENOMIC DNA]</scope>
    <source>
        <strain evidence="10 11">MEB004</strain>
    </source>
</reference>
<feature type="transmembrane region" description="Helical" evidence="8">
    <location>
        <begin position="108"/>
        <end position="130"/>
    </location>
</feature>
<evidence type="ECO:0000256" key="2">
    <source>
        <dbReference type="ARBA" id="ARBA00006236"/>
    </source>
</evidence>
<dbReference type="InterPro" id="IPR011701">
    <property type="entry name" value="MFS"/>
</dbReference>
<protein>
    <recommendedName>
        <fullName evidence="8">Bcr/CflA family efflux transporter</fullName>
    </recommendedName>
</protein>
<dbReference type="Proteomes" id="UP001339167">
    <property type="component" value="Unassembled WGS sequence"/>
</dbReference>
<feature type="transmembrane region" description="Helical" evidence="8">
    <location>
        <begin position="142"/>
        <end position="166"/>
    </location>
</feature>
<sequence length="401" mass="43401">MHSQTTSASKAATPSLALVALLAALFATTPLAIDMYLPAMPTMAEGMGAPIGMVQQSLSIFLVFYALGMLITGPLADSLGRRKLALSGLAGFALASVMLSQTNSIEVFLFWRAIQAFSGAAATVVVPGIIRYLYQEHTAKGMSYVAMTMMLAPLLAPALGSLVMWFSSWQMIFVSLALYAAIMLLICWRYLPNINQSKPAEPAARLQFLHGYKTVLSLKAARPDIATSMFSSFAFFCFLTAVPLVYIEYFGVNELWFALLFAFNVLLLMLANLLNSRLVSRTGPERMLKLGVILALSSASLLVLFNALHLSLWFTVLTIGPLMASLGLIATNADAMILMRFPEHTGTATAVIGTLRFGSGALAGPLLALTYTGTALPFSVLMWLGVLCILLSQWHKQKTFR</sequence>
<evidence type="ECO:0000256" key="8">
    <source>
        <dbReference type="RuleBase" id="RU365088"/>
    </source>
</evidence>
<dbReference type="EMBL" id="JAUGZK010000004">
    <property type="protein sequence ID" value="MEE2024093.1"/>
    <property type="molecule type" value="Genomic_DNA"/>
</dbReference>
<evidence type="ECO:0000256" key="6">
    <source>
        <dbReference type="ARBA" id="ARBA00022989"/>
    </source>
</evidence>
<dbReference type="PANTHER" id="PTHR42718">
    <property type="entry name" value="MAJOR FACILITATOR SUPERFAMILY MULTIDRUG TRANSPORTER MFSC"/>
    <property type="match status" value="1"/>
</dbReference>
<accession>A0ABU7JFE7</accession>
<evidence type="ECO:0000313" key="10">
    <source>
        <dbReference type="EMBL" id="MEE2024093.1"/>
    </source>
</evidence>
<dbReference type="Pfam" id="PF07690">
    <property type="entry name" value="MFS_1"/>
    <property type="match status" value="1"/>
</dbReference>
<feature type="transmembrane region" description="Helical" evidence="8">
    <location>
        <begin position="48"/>
        <end position="72"/>
    </location>
</feature>
<keyword evidence="4" id="KW-1003">Cell membrane</keyword>
<evidence type="ECO:0000256" key="7">
    <source>
        <dbReference type="ARBA" id="ARBA00023136"/>
    </source>
</evidence>
<evidence type="ECO:0000256" key="3">
    <source>
        <dbReference type="ARBA" id="ARBA00022448"/>
    </source>
</evidence>
<comment type="caution">
    <text evidence="10">The sequence shown here is derived from an EMBL/GenBank/DDBJ whole genome shotgun (WGS) entry which is preliminary data.</text>
</comment>
<dbReference type="CDD" id="cd17320">
    <property type="entry name" value="MFS_MdfA_MDR_like"/>
    <property type="match status" value="1"/>
</dbReference>
<feature type="transmembrane region" description="Helical" evidence="8">
    <location>
        <begin position="287"/>
        <end position="305"/>
    </location>
</feature>
<feature type="transmembrane region" description="Helical" evidence="8">
    <location>
        <begin position="229"/>
        <end position="249"/>
    </location>
</feature>
<evidence type="ECO:0000256" key="4">
    <source>
        <dbReference type="ARBA" id="ARBA00022475"/>
    </source>
</evidence>
<proteinExistence type="inferred from homology"/>
<dbReference type="SUPFAM" id="SSF103473">
    <property type="entry name" value="MFS general substrate transporter"/>
    <property type="match status" value="1"/>
</dbReference>
<dbReference type="PROSITE" id="PS50850">
    <property type="entry name" value="MFS"/>
    <property type="match status" value="1"/>
</dbReference>
<dbReference type="RefSeq" id="WP_330087427.1">
    <property type="nucleotide sequence ID" value="NZ_JAUGZK010000004.1"/>
</dbReference>
<feature type="transmembrane region" description="Helical" evidence="8">
    <location>
        <begin position="172"/>
        <end position="191"/>
    </location>
</feature>
<evidence type="ECO:0000259" key="9">
    <source>
        <dbReference type="PROSITE" id="PS50850"/>
    </source>
</evidence>
<name>A0ABU7JFE7_9GAMM</name>
<keyword evidence="6 8" id="KW-1133">Transmembrane helix</keyword>
<dbReference type="InterPro" id="IPR005829">
    <property type="entry name" value="Sugar_transporter_CS"/>
</dbReference>
<feature type="transmembrane region" description="Helical" evidence="8">
    <location>
        <begin position="375"/>
        <end position="394"/>
    </location>
</feature>
<comment type="caution">
    <text evidence="8">Lacks conserved residue(s) required for the propagation of feature annotation.</text>
</comment>
<keyword evidence="11" id="KW-1185">Reference proteome</keyword>
<keyword evidence="3 8" id="KW-0813">Transport</keyword>
<dbReference type="InterPro" id="IPR004812">
    <property type="entry name" value="Efflux_drug-R_Bcr/CmlA"/>
</dbReference>
<comment type="similarity">
    <text evidence="2 8">Belongs to the major facilitator superfamily. Bcr/CmlA family.</text>
</comment>
<keyword evidence="5 8" id="KW-0812">Transmembrane</keyword>
<feature type="domain" description="Major facilitator superfamily (MFS) profile" evidence="9">
    <location>
        <begin position="16"/>
        <end position="397"/>
    </location>
</feature>
<keyword evidence="8" id="KW-0997">Cell inner membrane</keyword>
<organism evidence="10 11">
    <name type="scientific">Alkalimonas mucilaginosa</name>
    <dbReference type="NCBI Taxonomy" id="3057676"/>
    <lineage>
        <taxon>Bacteria</taxon>
        <taxon>Pseudomonadati</taxon>
        <taxon>Pseudomonadota</taxon>
        <taxon>Gammaproteobacteria</taxon>
        <taxon>Alkalimonas</taxon>
    </lineage>
</organism>
<evidence type="ECO:0000313" key="11">
    <source>
        <dbReference type="Proteomes" id="UP001339167"/>
    </source>
</evidence>